<sequence length="165" mass="19050">MLEDLSEASGGMDHGDLPVLPLSDHPDTVLLFLKWLHRSLKTSEFEHCWRKLLDFADKYNIPTLLEMCEMFLEARLSSLKSLDVFKVLAVFKLAERFGFKKVAGLTVDRAARRFWSKPVNERVETIMSLSASGGQMLFTWKDLQDKKQGEKHRNILRHSTTLKIE</sequence>
<gene>
    <name evidence="1" type="ORF">M427DRAFT_133465</name>
</gene>
<evidence type="ECO:0000313" key="1">
    <source>
        <dbReference type="EMBL" id="KXS17318.1"/>
    </source>
</evidence>
<name>A0A139AKU4_GONPJ</name>
<proteinExistence type="predicted"/>
<dbReference type="Proteomes" id="UP000070544">
    <property type="component" value="Unassembled WGS sequence"/>
</dbReference>
<accession>A0A139AKU4</accession>
<keyword evidence="2" id="KW-1185">Reference proteome</keyword>
<dbReference type="AlphaFoldDB" id="A0A139AKU4"/>
<dbReference type="EMBL" id="KQ965747">
    <property type="protein sequence ID" value="KXS17318.1"/>
    <property type="molecule type" value="Genomic_DNA"/>
</dbReference>
<dbReference type="OrthoDB" id="3266199at2759"/>
<evidence type="ECO:0008006" key="3">
    <source>
        <dbReference type="Google" id="ProtNLM"/>
    </source>
</evidence>
<dbReference type="InterPro" id="IPR011333">
    <property type="entry name" value="SKP1/BTB/POZ_sf"/>
</dbReference>
<protein>
    <recommendedName>
        <fullName evidence="3">BTB domain-containing protein</fullName>
    </recommendedName>
</protein>
<evidence type="ECO:0000313" key="2">
    <source>
        <dbReference type="Proteomes" id="UP000070544"/>
    </source>
</evidence>
<reference evidence="1 2" key="1">
    <citation type="journal article" date="2015" name="Genome Biol. Evol.">
        <title>Phylogenomic analyses indicate that early fungi evolved digesting cell walls of algal ancestors of land plants.</title>
        <authorList>
            <person name="Chang Y."/>
            <person name="Wang S."/>
            <person name="Sekimoto S."/>
            <person name="Aerts A.L."/>
            <person name="Choi C."/>
            <person name="Clum A."/>
            <person name="LaButti K.M."/>
            <person name="Lindquist E.A."/>
            <person name="Yee Ngan C."/>
            <person name="Ohm R.A."/>
            <person name="Salamov A.A."/>
            <person name="Grigoriev I.V."/>
            <person name="Spatafora J.W."/>
            <person name="Berbee M.L."/>
        </authorList>
    </citation>
    <scope>NUCLEOTIDE SEQUENCE [LARGE SCALE GENOMIC DNA]</scope>
    <source>
        <strain evidence="1 2">JEL478</strain>
    </source>
</reference>
<dbReference type="Gene3D" id="3.30.710.10">
    <property type="entry name" value="Potassium Channel Kv1.1, Chain A"/>
    <property type="match status" value="1"/>
</dbReference>
<organism evidence="1 2">
    <name type="scientific">Gonapodya prolifera (strain JEL478)</name>
    <name type="common">Monoblepharis prolifera</name>
    <dbReference type="NCBI Taxonomy" id="1344416"/>
    <lineage>
        <taxon>Eukaryota</taxon>
        <taxon>Fungi</taxon>
        <taxon>Fungi incertae sedis</taxon>
        <taxon>Chytridiomycota</taxon>
        <taxon>Chytridiomycota incertae sedis</taxon>
        <taxon>Monoblepharidomycetes</taxon>
        <taxon>Monoblepharidales</taxon>
        <taxon>Gonapodyaceae</taxon>
        <taxon>Gonapodya</taxon>
    </lineage>
</organism>